<dbReference type="VEuPathDB" id="FungiDB:DD237_005008"/>
<comment type="caution">
    <text evidence="1">The sequence shown here is derived from an EMBL/GenBank/DDBJ whole genome shotgun (WGS) entry which is preliminary data.</text>
</comment>
<reference evidence="1 2" key="1">
    <citation type="submission" date="2018-06" db="EMBL/GenBank/DDBJ databases">
        <title>Comparative genomics of downy mildews reveals potential adaptations to biotrophy.</title>
        <authorList>
            <person name="Fletcher K."/>
            <person name="Klosterman S.J."/>
            <person name="Derevnina L."/>
            <person name="Martin F."/>
            <person name="Koike S."/>
            <person name="Reyes Chin-Wo S."/>
            <person name="Mou B."/>
            <person name="Michelmore R."/>
        </authorList>
    </citation>
    <scope>NUCLEOTIDE SEQUENCE [LARGE SCALE GENOMIC DNA]</scope>
    <source>
        <strain evidence="1 2">R14</strain>
    </source>
</reference>
<dbReference type="AlphaFoldDB" id="A0A3M6VQ88"/>
<sequence length="97" mass="10996">MKRSATTSNHINFVENIWLIDESQTCSSDIHVALLGANLCGAWLVHKPWKHSSIFYHFLSTQQTLRGQGAEGTMIDSKTFRAEDQAINRQLCIPWGH</sequence>
<organism evidence="1 2">
    <name type="scientific">Peronospora effusa</name>
    <dbReference type="NCBI Taxonomy" id="542832"/>
    <lineage>
        <taxon>Eukaryota</taxon>
        <taxon>Sar</taxon>
        <taxon>Stramenopiles</taxon>
        <taxon>Oomycota</taxon>
        <taxon>Peronosporomycetes</taxon>
        <taxon>Peronosporales</taxon>
        <taxon>Peronosporaceae</taxon>
        <taxon>Peronospora</taxon>
    </lineage>
</organism>
<accession>A0A3M6VQ88</accession>
<evidence type="ECO:0000313" key="1">
    <source>
        <dbReference type="EMBL" id="RMX66540.1"/>
    </source>
</evidence>
<proteinExistence type="predicted"/>
<dbReference type="Proteomes" id="UP000282087">
    <property type="component" value="Unassembled WGS sequence"/>
</dbReference>
<keyword evidence="2" id="KW-1185">Reference proteome</keyword>
<gene>
    <name evidence="1" type="ORF">DD238_004596</name>
</gene>
<protein>
    <submittedName>
        <fullName evidence="1">Uncharacterized protein</fullName>
    </submittedName>
</protein>
<dbReference type="EMBL" id="QLLG01000199">
    <property type="protein sequence ID" value="RMX66540.1"/>
    <property type="molecule type" value="Genomic_DNA"/>
</dbReference>
<name>A0A3M6VQ88_9STRA</name>
<evidence type="ECO:0000313" key="2">
    <source>
        <dbReference type="Proteomes" id="UP000282087"/>
    </source>
</evidence>
<dbReference type="STRING" id="542832.A0A3M6VQ88"/>